<dbReference type="OrthoDB" id="933690at2"/>
<dbReference type="SMART" id="SM00320">
    <property type="entry name" value="WD40"/>
    <property type="match status" value="6"/>
</dbReference>
<dbReference type="PROSITE" id="PS50294">
    <property type="entry name" value="WD_REPEATS_REGION"/>
    <property type="match status" value="2"/>
</dbReference>
<dbReference type="InterPro" id="IPR015943">
    <property type="entry name" value="WD40/YVTN_repeat-like_dom_sf"/>
</dbReference>
<evidence type="ECO:0000313" key="5">
    <source>
        <dbReference type="Proteomes" id="UP000435036"/>
    </source>
</evidence>
<dbReference type="PANTHER" id="PTHR19848:SF0">
    <property type="entry name" value="NOTCHLESS PROTEIN HOMOLOG 1"/>
    <property type="match status" value="1"/>
</dbReference>
<feature type="repeat" description="WD" evidence="3">
    <location>
        <begin position="222"/>
        <end position="263"/>
    </location>
</feature>
<organism evidence="4 5">
    <name type="scientific">Sphingobacterium humi</name>
    <dbReference type="NCBI Taxonomy" id="1796905"/>
    <lineage>
        <taxon>Bacteria</taxon>
        <taxon>Pseudomonadati</taxon>
        <taxon>Bacteroidota</taxon>
        <taxon>Sphingobacteriia</taxon>
        <taxon>Sphingobacteriales</taxon>
        <taxon>Sphingobacteriaceae</taxon>
        <taxon>Sphingobacterium</taxon>
    </lineage>
</organism>
<name>A0A6N8KX82_9SPHI</name>
<dbReference type="EMBL" id="WSQA01000004">
    <property type="protein sequence ID" value="MVZ61686.1"/>
    <property type="molecule type" value="Genomic_DNA"/>
</dbReference>
<dbReference type="Proteomes" id="UP000435036">
    <property type="component" value="Unassembled WGS sequence"/>
</dbReference>
<feature type="repeat" description="WD" evidence="3">
    <location>
        <begin position="14"/>
        <end position="55"/>
    </location>
</feature>
<sequence length="306" mass="33998">MHTNNLDISLEGTLTGHQNPIFALSLGSDPNVLYTAGNDKGIVAWDLKEMRFQQLLCKVGASVYVLKMIPGTPYLAAGLRSGQLLVIDPAAQALHANLKTEAGAIFAIAFLPQKKEMIAIGEEGYAYVWSLENFELLYRFKVSDTTVRTIAVAPDEQHLALGDKNGFIHLFQAGDYQEIMKRQVHSLPVTSLLYSNGHLLSGGRDAQLFQLNPKNLGINKQITPHMFTVYGIDKSDYPGLIATASRDKSFKIWKEEDMSLLKNVSRDKGYDSHLLSINAMLWEADRIFTVSDDKTVKVWKLNSVAP</sequence>
<gene>
    <name evidence="4" type="ORF">GQF63_06610</name>
</gene>
<dbReference type="PANTHER" id="PTHR19848">
    <property type="entry name" value="WD40 REPEAT PROTEIN"/>
    <property type="match status" value="1"/>
</dbReference>
<dbReference type="InterPro" id="IPR019775">
    <property type="entry name" value="WD40_repeat_CS"/>
</dbReference>
<keyword evidence="2" id="KW-0677">Repeat</keyword>
<dbReference type="Gene3D" id="2.130.10.10">
    <property type="entry name" value="YVTN repeat-like/Quinoprotein amine dehydrogenase"/>
    <property type="match status" value="2"/>
</dbReference>
<reference evidence="4 5" key="1">
    <citation type="submission" date="2019-12" db="EMBL/GenBank/DDBJ databases">
        <authorList>
            <person name="Dong K."/>
        </authorList>
    </citation>
    <scope>NUCLEOTIDE SEQUENCE [LARGE SCALE GENOMIC DNA]</scope>
    <source>
        <strain evidence="4 5">JCM 31225</strain>
    </source>
</reference>
<dbReference type="RefSeq" id="WP_160368431.1">
    <property type="nucleotide sequence ID" value="NZ_WSQA01000004.1"/>
</dbReference>
<dbReference type="PROSITE" id="PS50082">
    <property type="entry name" value="WD_REPEATS_2"/>
    <property type="match status" value="3"/>
</dbReference>
<evidence type="ECO:0000256" key="2">
    <source>
        <dbReference type="ARBA" id="ARBA00022737"/>
    </source>
</evidence>
<feature type="repeat" description="WD" evidence="3">
    <location>
        <begin position="270"/>
        <end position="306"/>
    </location>
</feature>
<dbReference type="GO" id="GO:0000027">
    <property type="term" value="P:ribosomal large subunit assembly"/>
    <property type="evidence" value="ECO:0007669"/>
    <property type="project" value="TreeGrafter"/>
</dbReference>
<keyword evidence="1 3" id="KW-0853">WD repeat</keyword>
<keyword evidence="5" id="KW-1185">Reference proteome</keyword>
<evidence type="ECO:0000256" key="1">
    <source>
        <dbReference type="ARBA" id="ARBA00022574"/>
    </source>
</evidence>
<dbReference type="Pfam" id="PF00400">
    <property type="entry name" value="WD40"/>
    <property type="match status" value="3"/>
</dbReference>
<evidence type="ECO:0000256" key="3">
    <source>
        <dbReference type="PROSITE-ProRule" id="PRU00221"/>
    </source>
</evidence>
<comment type="caution">
    <text evidence="4">The sequence shown here is derived from an EMBL/GenBank/DDBJ whole genome shotgun (WGS) entry which is preliminary data.</text>
</comment>
<protein>
    <submittedName>
        <fullName evidence="4">WD40 repeat domain-containing protein</fullName>
    </submittedName>
</protein>
<accession>A0A6N8KX82</accession>
<dbReference type="AlphaFoldDB" id="A0A6N8KX82"/>
<dbReference type="PROSITE" id="PS00678">
    <property type="entry name" value="WD_REPEATS_1"/>
    <property type="match status" value="1"/>
</dbReference>
<evidence type="ECO:0000313" key="4">
    <source>
        <dbReference type="EMBL" id="MVZ61686.1"/>
    </source>
</evidence>
<dbReference type="SUPFAM" id="SSF50978">
    <property type="entry name" value="WD40 repeat-like"/>
    <property type="match status" value="1"/>
</dbReference>
<dbReference type="InterPro" id="IPR001680">
    <property type="entry name" value="WD40_rpt"/>
</dbReference>
<proteinExistence type="predicted"/>
<dbReference type="InterPro" id="IPR036322">
    <property type="entry name" value="WD40_repeat_dom_sf"/>
</dbReference>